<feature type="region of interest" description="Disordered" evidence="1">
    <location>
        <begin position="28"/>
        <end position="87"/>
    </location>
</feature>
<feature type="compositionally biased region" description="Basic and acidic residues" evidence="1">
    <location>
        <begin position="178"/>
        <end position="191"/>
    </location>
</feature>
<dbReference type="Proteomes" id="UP000002630">
    <property type="component" value="Linkage Group LG04"/>
</dbReference>
<feature type="compositionally biased region" description="Low complexity" evidence="1">
    <location>
        <begin position="49"/>
        <end position="58"/>
    </location>
</feature>
<protein>
    <submittedName>
        <fullName evidence="2">Uncharacterized protein</fullName>
    </submittedName>
</protein>
<organism evidence="2 3">
    <name type="scientific">Ectocarpus siliculosus</name>
    <name type="common">Brown alga</name>
    <name type="synonym">Conferva siliculosa</name>
    <dbReference type="NCBI Taxonomy" id="2880"/>
    <lineage>
        <taxon>Eukaryota</taxon>
        <taxon>Sar</taxon>
        <taxon>Stramenopiles</taxon>
        <taxon>Ochrophyta</taxon>
        <taxon>PX clade</taxon>
        <taxon>Phaeophyceae</taxon>
        <taxon>Ectocarpales</taxon>
        <taxon>Ectocarpaceae</taxon>
        <taxon>Ectocarpus</taxon>
    </lineage>
</organism>
<dbReference type="EMBL" id="FN648312">
    <property type="protein sequence ID" value="CBJ30269.1"/>
    <property type="molecule type" value="Genomic_DNA"/>
</dbReference>
<feature type="region of interest" description="Disordered" evidence="1">
    <location>
        <begin position="156"/>
        <end position="206"/>
    </location>
</feature>
<sequence length="206" mass="20663">MSTVDLSSKFQAQVAVSGAGAAAAAAEGSFVGGGGAGAPPVAPLPPHGSGPNSATAGAAPPPSVPPGAFGPGAAGPSQPPPAEQTGKKFKLIKPDGFHSSASDKVLQARNLLKLLVDSGTRNPEVARLSGRMIGSMSEIPYVVIQRVGTTWSEAGLEMPRDTDDGGLSGRSGCTVKLHRMDGSAKHTRTEMGDESLSTNPSIGPMK</sequence>
<reference evidence="2 3" key="1">
    <citation type="journal article" date="2010" name="Nature">
        <title>The Ectocarpus genome and the independent evolution of multicellularity in brown algae.</title>
        <authorList>
            <person name="Cock J.M."/>
            <person name="Sterck L."/>
            <person name="Rouze P."/>
            <person name="Scornet D."/>
            <person name="Allen A.E."/>
            <person name="Amoutzias G."/>
            <person name="Anthouard V."/>
            <person name="Artiguenave F."/>
            <person name="Aury J.M."/>
            <person name="Badger J.H."/>
            <person name="Beszteri B."/>
            <person name="Billiau K."/>
            <person name="Bonnet E."/>
            <person name="Bothwell J.H."/>
            <person name="Bowler C."/>
            <person name="Boyen C."/>
            <person name="Brownlee C."/>
            <person name="Carrano C.J."/>
            <person name="Charrier B."/>
            <person name="Cho G.Y."/>
            <person name="Coelho S.M."/>
            <person name="Collen J."/>
            <person name="Corre E."/>
            <person name="Da Silva C."/>
            <person name="Delage L."/>
            <person name="Delaroque N."/>
            <person name="Dittami S.M."/>
            <person name="Doulbeau S."/>
            <person name="Elias M."/>
            <person name="Farnham G."/>
            <person name="Gachon C.M."/>
            <person name="Gschloessl B."/>
            <person name="Heesch S."/>
            <person name="Jabbari K."/>
            <person name="Jubin C."/>
            <person name="Kawai H."/>
            <person name="Kimura K."/>
            <person name="Kloareg B."/>
            <person name="Kupper F.C."/>
            <person name="Lang D."/>
            <person name="Le Bail A."/>
            <person name="Leblanc C."/>
            <person name="Lerouge P."/>
            <person name="Lohr M."/>
            <person name="Lopez P.J."/>
            <person name="Martens C."/>
            <person name="Maumus F."/>
            <person name="Michel G."/>
            <person name="Miranda-Saavedra D."/>
            <person name="Morales J."/>
            <person name="Moreau H."/>
            <person name="Motomura T."/>
            <person name="Nagasato C."/>
            <person name="Napoli C.A."/>
            <person name="Nelson D.R."/>
            <person name="Nyvall-Collen P."/>
            <person name="Peters A.F."/>
            <person name="Pommier C."/>
            <person name="Potin P."/>
            <person name="Poulain J."/>
            <person name="Quesneville H."/>
            <person name="Read B."/>
            <person name="Rensing S.A."/>
            <person name="Ritter A."/>
            <person name="Rousvoal S."/>
            <person name="Samanta M."/>
            <person name="Samson G."/>
            <person name="Schroeder D.C."/>
            <person name="Segurens B."/>
            <person name="Strittmatter M."/>
            <person name="Tonon T."/>
            <person name="Tregear J.W."/>
            <person name="Valentin K."/>
            <person name="von Dassow P."/>
            <person name="Yamagishi T."/>
            <person name="Van de Peer Y."/>
            <person name="Wincker P."/>
        </authorList>
    </citation>
    <scope>NUCLEOTIDE SEQUENCE [LARGE SCALE GENOMIC DNA]</scope>
    <source>
        <strain evidence="3">Ec32 / CCAP1310/4</strain>
    </source>
</reference>
<accession>D7FP00</accession>
<feature type="compositionally biased region" description="Polar residues" evidence="1">
    <location>
        <begin position="195"/>
        <end position="206"/>
    </location>
</feature>
<evidence type="ECO:0000256" key="1">
    <source>
        <dbReference type="SAM" id="MobiDB-lite"/>
    </source>
</evidence>
<dbReference type="EMBL" id="FN649729">
    <property type="protein sequence ID" value="CBJ30269.1"/>
    <property type="molecule type" value="Genomic_DNA"/>
</dbReference>
<gene>
    <name evidence="2" type="ORF">Esi_0183_0066</name>
</gene>
<name>D7FP00_ECTSI</name>
<dbReference type="AlphaFoldDB" id="D7FP00"/>
<dbReference type="InParanoid" id="D7FP00"/>
<evidence type="ECO:0000313" key="3">
    <source>
        <dbReference type="Proteomes" id="UP000002630"/>
    </source>
</evidence>
<keyword evidence="3" id="KW-1185">Reference proteome</keyword>
<proteinExistence type="predicted"/>
<evidence type="ECO:0000313" key="2">
    <source>
        <dbReference type="EMBL" id="CBJ30269.1"/>
    </source>
</evidence>